<evidence type="ECO:0000313" key="4">
    <source>
        <dbReference type="Proteomes" id="UP000235649"/>
    </source>
</evidence>
<dbReference type="InterPro" id="IPR053150">
    <property type="entry name" value="Teicoplanin_resist-assoc"/>
</dbReference>
<name>A0A2N7AVV3_9LACO</name>
<feature type="transmembrane region" description="Helical" evidence="1">
    <location>
        <begin position="36"/>
        <end position="61"/>
    </location>
</feature>
<dbReference type="Pfam" id="PF04892">
    <property type="entry name" value="VanZ"/>
    <property type="match status" value="1"/>
</dbReference>
<evidence type="ECO:0000256" key="1">
    <source>
        <dbReference type="SAM" id="Phobius"/>
    </source>
</evidence>
<dbReference type="Proteomes" id="UP000235649">
    <property type="component" value="Unassembled WGS sequence"/>
</dbReference>
<reference evidence="3 4" key="1">
    <citation type="submission" date="2017-05" db="EMBL/GenBank/DDBJ databases">
        <title>Lactobacillus nurukis nov., sp. nov., isolated from nuruk.</title>
        <authorList>
            <person name="Kim S.-J."/>
        </authorList>
    </citation>
    <scope>NUCLEOTIDE SEQUENCE [LARGE SCALE GENOMIC DNA]</scope>
    <source>
        <strain evidence="3 4">SYF10-1a</strain>
    </source>
</reference>
<organism evidence="3 4">
    <name type="scientific">Companilactobacillus nuruki</name>
    <dbReference type="NCBI Taxonomy" id="1993540"/>
    <lineage>
        <taxon>Bacteria</taxon>
        <taxon>Bacillati</taxon>
        <taxon>Bacillota</taxon>
        <taxon>Bacilli</taxon>
        <taxon>Lactobacillales</taxon>
        <taxon>Lactobacillaceae</taxon>
        <taxon>Companilactobacillus</taxon>
    </lineage>
</organism>
<accession>A0A2N7AVV3</accession>
<proteinExistence type="predicted"/>
<dbReference type="InterPro" id="IPR006976">
    <property type="entry name" value="VanZ-like"/>
</dbReference>
<keyword evidence="1" id="KW-0472">Membrane</keyword>
<dbReference type="EMBL" id="NIPR01000007">
    <property type="protein sequence ID" value="PMD72275.1"/>
    <property type="molecule type" value="Genomic_DNA"/>
</dbReference>
<dbReference type="PANTHER" id="PTHR36834:SF1">
    <property type="entry name" value="INTEGRAL MEMBRANE PROTEIN"/>
    <property type="match status" value="1"/>
</dbReference>
<dbReference type="OrthoDB" id="2319376at2"/>
<keyword evidence="1" id="KW-1133">Transmembrane helix</keyword>
<dbReference type="AlphaFoldDB" id="A0A2N7AVV3"/>
<evidence type="ECO:0000313" key="3">
    <source>
        <dbReference type="EMBL" id="PMD72275.1"/>
    </source>
</evidence>
<dbReference type="RefSeq" id="WP_102195618.1">
    <property type="nucleotide sequence ID" value="NZ_NIPR01000007.1"/>
</dbReference>
<protein>
    <recommendedName>
        <fullName evidence="2">VanZ-like domain-containing protein</fullName>
    </recommendedName>
</protein>
<comment type="caution">
    <text evidence="3">The sequence shown here is derived from an EMBL/GenBank/DDBJ whole genome shotgun (WGS) entry which is preliminary data.</text>
</comment>
<sequence>MRWLPLIIILVLIAGGGLLAANNIKEPDKRRWTLVSLAYMAGLGVILFTPISFNGLSVYVMPAGVGRVNYTRLYLHGAGFIENIILTMPLGFMIKKIFHQIPISIVGLLGLVIGGGIELAQYYMSQYWLINRSSDINDIIANALGILVGGILVVIYKTIKEN</sequence>
<keyword evidence="1" id="KW-0812">Transmembrane</keyword>
<feature type="domain" description="VanZ-like" evidence="2">
    <location>
        <begin position="53"/>
        <end position="155"/>
    </location>
</feature>
<feature type="transmembrane region" description="Helical" evidence="1">
    <location>
        <begin position="139"/>
        <end position="159"/>
    </location>
</feature>
<evidence type="ECO:0000259" key="2">
    <source>
        <dbReference type="Pfam" id="PF04892"/>
    </source>
</evidence>
<keyword evidence="4" id="KW-1185">Reference proteome</keyword>
<feature type="transmembrane region" description="Helical" evidence="1">
    <location>
        <begin position="73"/>
        <end position="94"/>
    </location>
</feature>
<feature type="transmembrane region" description="Helical" evidence="1">
    <location>
        <begin position="100"/>
        <end position="119"/>
    </location>
</feature>
<gene>
    <name evidence="3" type="ORF">CBP76_03820</name>
</gene>
<dbReference type="PANTHER" id="PTHR36834">
    <property type="entry name" value="MEMBRANE PROTEIN-RELATED"/>
    <property type="match status" value="1"/>
</dbReference>